<dbReference type="Gene3D" id="2.20.25.110">
    <property type="entry name" value="S-adenosyl-L-methionine-dependent methyltransferases"/>
    <property type="match status" value="1"/>
</dbReference>
<dbReference type="Gene3D" id="3.40.50.150">
    <property type="entry name" value="Vaccinia Virus protein VP39"/>
    <property type="match status" value="1"/>
</dbReference>
<accession>A0A150WEE5</accession>
<keyword evidence="2" id="KW-1185">Reference proteome</keyword>
<evidence type="ECO:0000313" key="2">
    <source>
        <dbReference type="Proteomes" id="UP000075320"/>
    </source>
</evidence>
<dbReference type="Proteomes" id="UP000075320">
    <property type="component" value="Unassembled WGS sequence"/>
</dbReference>
<name>A0A150WEE5_BDEBC</name>
<gene>
    <name evidence="1" type="ORF">AZI86_17290</name>
</gene>
<dbReference type="SUPFAM" id="SSF53335">
    <property type="entry name" value="S-adenosyl-L-methionine-dependent methyltransferases"/>
    <property type="match status" value="1"/>
</dbReference>
<comment type="caution">
    <text evidence="1">The sequence shown here is derived from an EMBL/GenBank/DDBJ whole genome shotgun (WGS) entry which is preliminary data.</text>
</comment>
<dbReference type="PANTHER" id="PTHR37211:SF1">
    <property type="entry name" value="EXPRESSED PROTEIN"/>
    <property type="match status" value="1"/>
</dbReference>
<reference evidence="1 2" key="1">
    <citation type="submission" date="2016-03" db="EMBL/GenBank/DDBJ databases">
        <authorList>
            <person name="Ploux O."/>
        </authorList>
    </citation>
    <scope>NUCLEOTIDE SEQUENCE [LARGE SCALE GENOMIC DNA]</scope>
    <source>
        <strain evidence="1 2">R0</strain>
    </source>
</reference>
<evidence type="ECO:0008006" key="3">
    <source>
        <dbReference type="Google" id="ProtNLM"/>
    </source>
</evidence>
<organism evidence="1 2">
    <name type="scientific">Bdellovibrio bacteriovorus</name>
    <dbReference type="NCBI Taxonomy" id="959"/>
    <lineage>
        <taxon>Bacteria</taxon>
        <taxon>Pseudomonadati</taxon>
        <taxon>Bdellovibrionota</taxon>
        <taxon>Bdellovibrionia</taxon>
        <taxon>Bdellovibrionales</taxon>
        <taxon>Pseudobdellovibrionaceae</taxon>
        <taxon>Bdellovibrio</taxon>
    </lineage>
</organism>
<evidence type="ECO:0000313" key="1">
    <source>
        <dbReference type="EMBL" id="KYG61467.1"/>
    </source>
</evidence>
<dbReference type="RefSeq" id="WP_061836549.1">
    <property type="nucleotide sequence ID" value="NZ_LUKE01000006.1"/>
</dbReference>
<dbReference type="AlphaFoldDB" id="A0A150WEE5"/>
<proteinExistence type="predicted"/>
<dbReference type="InterPro" id="IPR029063">
    <property type="entry name" value="SAM-dependent_MTases_sf"/>
</dbReference>
<protein>
    <recommendedName>
        <fullName evidence="3">Methyltransferase</fullName>
    </recommendedName>
</protein>
<dbReference type="CDD" id="cd02440">
    <property type="entry name" value="AdoMet_MTases"/>
    <property type="match status" value="1"/>
</dbReference>
<sequence>MAKKEKSHRKKVRRRVNRKNSKVQFDKYELYRKAVQSAETDVQFIRDTYVELKGKQPRVFREDFCGTFALSNEWIKLNPRHEAIGIDLDPEPMAYGRQHYLTQLKPEQQRRMKLIEGNVLDPNLPKADIVAAMNFSYFCFKQRDLLKKYFANVYKTLGKDGIFLVDLFGGSQCYDAIEDTIKHEGFTYYWDQTNFDPVTNEALFHIHFRVKGQKIERVFTYDWRLWSIPELRDIMAEVGFRKSHVYWEGTAADGSGDGNFTRVDHGEACQSWIAYIVAEK</sequence>
<dbReference type="EMBL" id="LUKE01000006">
    <property type="protein sequence ID" value="KYG61467.1"/>
    <property type="molecule type" value="Genomic_DNA"/>
</dbReference>
<dbReference type="PANTHER" id="PTHR37211">
    <property type="entry name" value="EXPRESSED PROTEIN"/>
    <property type="match status" value="1"/>
</dbReference>
<dbReference type="OrthoDB" id="9786084at2"/>